<dbReference type="Proteomes" id="UP000190044">
    <property type="component" value="Unassembled WGS sequence"/>
</dbReference>
<dbReference type="SUPFAM" id="SSF52266">
    <property type="entry name" value="SGNH hydrolase"/>
    <property type="match status" value="1"/>
</dbReference>
<feature type="signal peptide" evidence="1">
    <location>
        <begin position="1"/>
        <end position="24"/>
    </location>
</feature>
<organism evidence="2 3">
    <name type="scientific">Sphingopyxis flava</name>
    <dbReference type="NCBI Taxonomy" id="1507287"/>
    <lineage>
        <taxon>Bacteria</taxon>
        <taxon>Pseudomonadati</taxon>
        <taxon>Pseudomonadota</taxon>
        <taxon>Alphaproteobacteria</taxon>
        <taxon>Sphingomonadales</taxon>
        <taxon>Sphingomonadaceae</taxon>
        <taxon>Sphingopyxis</taxon>
    </lineage>
</organism>
<dbReference type="EMBL" id="FUYP01000004">
    <property type="protein sequence ID" value="SKB37423.1"/>
    <property type="molecule type" value="Genomic_DNA"/>
</dbReference>
<proteinExistence type="predicted"/>
<accession>A0A1T5AS49</accession>
<evidence type="ECO:0008006" key="4">
    <source>
        <dbReference type="Google" id="ProtNLM"/>
    </source>
</evidence>
<gene>
    <name evidence="2" type="ORF">SAMN06295937_1004114</name>
</gene>
<keyword evidence="1" id="KW-0732">Signal</keyword>
<evidence type="ECO:0000256" key="1">
    <source>
        <dbReference type="SAM" id="SignalP"/>
    </source>
</evidence>
<dbReference type="RefSeq" id="WP_079637526.1">
    <property type="nucleotide sequence ID" value="NZ_FUYP01000004.1"/>
</dbReference>
<reference evidence="3" key="1">
    <citation type="submission" date="2017-02" db="EMBL/GenBank/DDBJ databases">
        <authorList>
            <person name="Varghese N."/>
            <person name="Submissions S."/>
        </authorList>
    </citation>
    <scope>NUCLEOTIDE SEQUENCE [LARGE SCALE GENOMIC DNA]</scope>
    <source>
        <strain evidence="3">R11H</strain>
    </source>
</reference>
<evidence type="ECO:0000313" key="2">
    <source>
        <dbReference type="EMBL" id="SKB37423.1"/>
    </source>
</evidence>
<name>A0A1T5AS49_9SPHN</name>
<dbReference type="GO" id="GO:0016788">
    <property type="term" value="F:hydrolase activity, acting on ester bonds"/>
    <property type="evidence" value="ECO:0007669"/>
    <property type="project" value="UniProtKB-ARBA"/>
</dbReference>
<sequence length="309" mass="33448">MTYRRDIGLLIVSVMLAMTPVARAQQATPAPVTQKAVAPRTILFIGNSFTQGAHSAARNWRAGTVTDLNGAGYGGVPALFKLFCDQMGLDYAVSLETQGGKTLGFHYDKRRALFDRSWDVVVLQELSVLNRDKPGDTAHYLRDVARLTSLFRARNPAVDIRLVAAWTRADQIYRPQGHWYGRPVAAMANDLRAAADGARAATRGVRGVLPVGQAWNRAMAQGVADPNPYDGIAYDQLDLWAYDHYHASVAGYYLSALVTFGAVTGIDPTTLGAKEKAADELGLSEAQAAALQRVARDTLAAEGARLTEE</sequence>
<protein>
    <recommendedName>
        <fullName evidence="4">PEP-CTERM protein-sorting domain-containing protein</fullName>
    </recommendedName>
</protein>
<evidence type="ECO:0000313" key="3">
    <source>
        <dbReference type="Proteomes" id="UP000190044"/>
    </source>
</evidence>
<dbReference type="InterPro" id="IPR036514">
    <property type="entry name" value="SGNH_hydro_sf"/>
</dbReference>
<dbReference type="AlphaFoldDB" id="A0A1T5AS49"/>
<dbReference type="Gene3D" id="3.40.50.1110">
    <property type="entry name" value="SGNH hydrolase"/>
    <property type="match status" value="1"/>
</dbReference>
<keyword evidence="3" id="KW-1185">Reference proteome</keyword>
<feature type="chain" id="PRO_5012346123" description="PEP-CTERM protein-sorting domain-containing protein" evidence="1">
    <location>
        <begin position="25"/>
        <end position="309"/>
    </location>
</feature>